<feature type="transmembrane region" description="Helical" evidence="1">
    <location>
        <begin position="84"/>
        <end position="103"/>
    </location>
</feature>
<organism evidence="2 3">
    <name type="scientific">Myceligenerans salitolerans</name>
    <dbReference type="NCBI Taxonomy" id="1230528"/>
    <lineage>
        <taxon>Bacteria</taxon>
        <taxon>Bacillati</taxon>
        <taxon>Actinomycetota</taxon>
        <taxon>Actinomycetes</taxon>
        <taxon>Micrococcales</taxon>
        <taxon>Promicromonosporaceae</taxon>
        <taxon>Myceligenerans</taxon>
    </lineage>
</organism>
<keyword evidence="1" id="KW-0472">Membrane</keyword>
<dbReference type="RefSeq" id="WP_207276658.1">
    <property type="nucleotide sequence ID" value="NZ_JAFMPK010000047.1"/>
</dbReference>
<evidence type="ECO:0000313" key="3">
    <source>
        <dbReference type="Proteomes" id="UP000664617"/>
    </source>
</evidence>
<feature type="transmembrane region" description="Helical" evidence="1">
    <location>
        <begin position="59"/>
        <end position="77"/>
    </location>
</feature>
<name>A0ABS3ICJ6_9MICO</name>
<proteinExistence type="predicted"/>
<dbReference type="EMBL" id="JAFMPK010000047">
    <property type="protein sequence ID" value="MBO0610752.1"/>
    <property type="molecule type" value="Genomic_DNA"/>
</dbReference>
<reference evidence="2 3" key="1">
    <citation type="submission" date="2021-03" db="EMBL/GenBank/DDBJ databases">
        <authorList>
            <person name="Xin L."/>
        </authorList>
    </citation>
    <scope>NUCLEOTIDE SEQUENCE [LARGE SCALE GENOMIC DNA]</scope>
    <source>
        <strain evidence="2 3">XHU 5031</strain>
    </source>
</reference>
<accession>A0ABS3ICJ6</accession>
<protein>
    <submittedName>
        <fullName evidence="2">Uncharacterized protein</fullName>
    </submittedName>
</protein>
<keyword evidence="3" id="KW-1185">Reference proteome</keyword>
<comment type="caution">
    <text evidence="2">The sequence shown here is derived from an EMBL/GenBank/DDBJ whole genome shotgun (WGS) entry which is preliminary data.</text>
</comment>
<reference evidence="3" key="2">
    <citation type="submission" date="2023-07" db="EMBL/GenBank/DDBJ databases">
        <title>Myceligenerans salitolerans sp. nov., a halotolerant actinomycete isolated from a salt lake in Xinjiang, China.</title>
        <authorList>
            <person name="Guan T."/>
        </authorList>
    </citation>
    <scope>NUCLEOTIDE SEQUENCE [LARGE SCALE GENOMIC DNA]</scope>
    <source>
        <strain evidence="3">XHU 5031</strain>
    </source>
</reference>
<dbReference type="Proteomes" id="UP000664617">
    <property type="component" value="Unassembled WGS sequence"/>
</dbReference>
<feature type="transmembrane region" description="Helical" evidence="1">
    <location>
        <begin position="109"/>
        <end position="133"/>
    </location>
</feature>
<feature type="transmembrane region" description="Helical" evidence="1">
    <location>
        <begin position="145"/>
        <end position="169"/>
    </location>
</feature>
<evidence type="ECO:0000313" key="2">
    <source>
        <dbReference type="EMBL" id="MBO0610752.1"/>
    </source>
</evidence>
<gene>
    <name evidence="2" type="ORF">J0911_17140</name>
</gene>
<keyword evidence="1" id="KW-0812">Transmembrane</keyword>
<feature type="transmembrane region" description="Helical" evidence="1">
    <location>
        <begin position="26"/>
        <end position="53"/>
    </location>
</feature>
<keyword evidence="1" id="KW-1133">Transmembrane helix</keyword>
<sequence length="296" mass="29934">MTAGDGDNPRALDVAEARSGGRATAWAGAAAVGLLFGLLAWPVGWAAILAGWVRPGGSVAVGVVGLAVMCGISALIVRRFGGAVLAGIAAPVLGAAVAGVVLLPPEQVAAIWPGLVGGDPALALVLGALVATVTAASGLRAARPVALWAAGVLAALPFVLVAVTAVSGFTERAADLGVPYTLDGDRYEPQYIALGDGGSQAVYALPDGGQIHVGSSASVDDARDVGGLTLDGCDEQRFDNGDIRDRCTARGPGFTVTLVGEEGTEDALVEAFDHLRPMSDAAFYREARRYVEFFPG</sequence>
<evidence type="ECO:0000256" key="1">
    <source>
        <dbReference type="SAM" id="Phobius"/>
    </source>
</evidence>